<dbReference type="InterPro" id="IPR010463">
    <property type="entry name" value="DUF1057"/>
</dbReference>
<dbReference type="Proteomes" id="UP000794436">
    <property type="component" value="Unassembled WGS sequence"/>
</dbReference>
<evidence type="ECO:0000313" key="2">
    <source>
        <dbReference type="Proteomes" id="UP000794436"/>
    </source>
</evidence>
<organism evidence="1 2">
    <name type="scientific">Pythium oligandrum</name>
    <name type="common">Mycoparasitic fungus</name>
    <dbReference type="NCBI Taxonomy" id="41045"/>
    <lineage>
        <taxon>Eukaryota</taxon>
        <taxon>Sar</taxon>
        <taxon>Stramenopiles</taxon>
        <taxon>Oomycota</taxon>
        <taxon>Peronosporomycetes</taxon>
        <taxon>Pythiales</taxon>
        <taxon>Pythiaceae</taxon>
        <taxon>Pythium</taxon>
    </lineage>
</organism>
<proteinExistence type="predicted"/>
<keyword evidence="2" id="KW-1185">Reference proteome</keyword>
<gene>
    <name evidence="1" type="ORF">Poli38472_014116</name>
</gene>
<accession>A0A8K1CNM8</accession>
<dbReference type="SUPFAM" id="SSF53474">
    <property type="entry name" value="alpha/beta-Hydrolases"/>
    <property type="match status" value="1"/>
</dbReference>
<evidence type="ECO:0000313" key="1">
    <source>
        <dbReference type="EMBL" id="TMW66804.1"/>
    </source>
</evidence>
<dbReference type="PANTHER" id="PTHR47533">
    <property type="entry name" value="PROTEIN CBG21859"/>
    <property type="match status" value="1"/>
</dbReference>
<evidence type="ECO:0008006" key="3">
    <source>
        <dbReference type="Google" id="ProtNLM"/>
    </source>
</evidence>
<name>A0A8K1CNM8_PYTOL</name>
<reference evidence="1" key="1">
    <citation type="submission" date="2019-03" db="EMBL/GenBank/DDBJ databases">
        <title>Long read genome sequence of the mycoparasitic Pythium oligandrum ATCC 38472 isolated from sugarbeet rhizosphere.</title>
        <authorList>
            <person name="Gaulin E."/>
        </authorList>
    </citation>
    <scope>NUCLEOTIDE SEQUENCE</scope>
    <source>
        <strain evidence="1">ATCC 38472_TT</strain>
    </source>
</reference>
<comment type="caution">
    <text evidence="1">The sequence shown here is derived from an EMBL/GenBank/DDBJ whole genome shotgun (WGS) entry which is preliminary data.</text>
</comment>
<dbReference type="OrthoDB" id="6431331at2759"/>
<dbReference type="AlphaFoldDB" id="A0A8K1CNM8"/>
<dbReference type="PANTHER" id="PTHR47533:SF4">
    <property type="entry name" value="AB HYDROLASE-1 DOMAIN-CONTAINING PROTEIN"/>
    <property type="match status" value="1"/>
</dbReference>
<dbReference type="EMBL" id="SPLM01000007">
    <property type="protein sequence ID" value="TMW66804.1"/>
    <property type="molecule type" value="Genomic_DNA"/>
</dbReference>
<protein>
    <recommendedName>
        <fullName evidence="3">AB hydrolase-1 domain-containing protein</fullName>
    </recommendedName>
</protein>
<dbReference type="Pfam" id="PF06342">
    <property type="entry name" value="DUF1057"/>
    <property type="match status" value="1"/>
</dbReference>
<dbReference type="InterPro" id="IPR029058">
    <property type="entry name" value="AB_hydrolase_fold"/>
</dbReference>
<sequence length="318" mass="35387">MSTLVRRSSGLRGQWLRSLSTSKPILPKSMALDQYNVKYIDVRPARAIEAQPMPTVVLLHGAPGSYNDFKHLIPLLQDRARVVAINLPQFGDLHVTQTTDRFKAVYADTVAEAAYRAIIEICRDDPYVFVAGHSFGGHAAINVVSAANKERSVNVKGMALLASAGHRPHKTLFPQTFKIMTWFIESKIPFISKAAMSFAHWNYVNIIGFPRSLPRNYYISALLRKNSTNYDAVIKQLEGLSHIPSFVAWSKRDGHIEEEIALNLSRLSGAGPRVSFVGGGHNIQKTRAPALAHELLSWMEDVVAGREQTYNKDPVVID</sequence>
<dbReference type="Gene3D" id="3.40.50.1820">
    <property type="entry name" value="alpha/beta hydrolase"/>
    <property type="match status" value="1"/>
</dbReference>